<dbReference type="Proteomes" id="UP001295684">
    <property type="component" value="Unassembled WGS sequence"/>
</dbReference>
<dbReference type="EMBL" id="CAMPGE010016459">
    <property type="protein sequence ID" value="CAI2375014.1"/>
    <property type="molecule type" value="Genomic_DNA"/>
</dbReference>
<comment type="caution">
    <text evidence="1">The sequence shown here is derived from an EMBL/GenBank/DDBJ whole genome shotgun (WGS) entry which is preliminary data.</text>
</comment>
<keyword evidence="2" id="KW-1185">Reference proteome</keyword>
<dbReference type="AlphaFoldDB" id="A0AAD1XLT7"/>
<gene>
    <name evidence="1" type="ORF">ECRASSUSDP1_LOCUS16373</name>
</gene>
<organism evidence="1 2">
    <name type="scientific">Euplotes crassus</name>
    <dbReference type="NCBI Taxonomy" id="5936"/>
    <lineage>
        <taxon>Eukaryota</taxon>
        <taxon>Sar</taxon>
        <taxon>Alveolata</taxon>
        <taxon>Ciliophora</taxon>
        <taxon>Intramacronucleata</taxon>
        <taxon>Spirotrichea</taxon>
        <taxon>Hypotrichia</taxon>
        <taxon>Euplotida</taxon>
        <taxon>Euplotidae</taxon>
        <taxon>Moneuplotes</taxon>
    </lineage>
</organism>
<proteinExistence type="predicted"/>
<evidence type="ECO:0000313" key="2">
    <source>
        <dbReference type="Proteomes" id="UP001295684"/>
    </source>
</evidence>
<sequence>MVIRVCQRTTKEFFLDNISISEKQLVLLFQQSCSQRLLFMNCKIPEINLKYRIKGSLQLHAIHFLYCNMWEEIDNWSSRTIPNILKFLFEPPLFPCLKEICVDDYDSLQYAYQYKSTHSLDNVEFIDCDGAMKQYNKQNQPEA</sequence>
<accession>A0AAD1XLT7</accession>
<evidence type="ECO:0000313" key="1">
    <source>
        <dbReference type="EMBL" id="CAI2375014.1"/>
    </source>
</evidence>
<reference evidence="1" key="1">
    <citation type="submission" date="2023-07" db="EMBL/GenBank/DDBJ databases">
        <authorList>
            <consortium name="AG Swart"/>
            <person name="Singh M."/>
            <person name="Singh A."/>
            <person name="Seah K."/>
            <person name="Emmerich C."/>
        </authorList>
    </citation>
    <scope>NUCLEOTIDE SEQUENCE</scope>
    <source>
        <strain evidence="1">DP1</strain>
    </source>
</reference>
<name>A0AAD1XLT7_EUPCR</name>
<protein>
    <submittedName>
        <fullName evidence="1">Uncharacterized protein</fullName>
    </submittedName>
</protein>